<organism evidence="1 2">
    <name type="scientific">Wickerhamiella sorbophila</name>
    <dbReference type="NCBI Taxonomy" id="45607"/>
    <lineage>
        <taxon>Eukaryota</taxon>
        <taxon>Fungi</taxon>
        <taxon>Dikarya</taxon>
        <taxon>Ascomycota</taxon>
        <taxon>Saccharomycotina</taxon>
        <taxon>Dipodascomycetes</taxon>
        <taxon>Dipodascales</taxon>
        <taxon>Trichomonascaceae</taxon>
        <taxon>Wickerhamiella</taxon>
    </lineage>
</organism>
<proteinExistence type="predicted"/>
<gene>
    <name evidence="1" type="ORF">B9G98_03127</name>
</gene>
<protein>
    <submittedName>
        <fullName evidence="1">Uncharacterized protein</fullName>
    </submittedName>
</protein>
<name>A0A2T0FKK9_9ASCO</name>
<comment type="caution">
    <text evidence="1">The sequence shown here is derived from an EMBL/GenBank/DDBJ whole genome shotgun (WGS) entry which is preliminary data.</text>
</comment>
<keyword evidence="2" id="KW-1185">Reference proteome</keyword>
<dbReference type="RefSeq" id="XP_024665452.1">
    <property type="nucleotide sequence ID" value="XM_024809684.1"/>
</dbReference>
<dbReference type="AlphaFoldDB" id="A0A2T0FKK9"/>
<dbReference type="GeneID" id="36516875"/>
<dbReference type="EMBL" id="NDIQ01000021">
    <property type="protein sequence ID" value="PRT55507.1"/>
    <property type="molecule type" value="Genomic_DNA"/>
</dbReference>
<reference evidence="1 2" key="1">
    <citation type="submission" date="2017-04" db="EMBL/GenBank/DDBJ databases">
        <title>Genome sequencing of [Candida] sorbophila.</title>
        <authorList>
            <person name="Ahn J.O."/>
        </authorList>
    </citation>
    <scope>NUCLEOTIDE SEQUENCE [LARGE SCALE GENOMIC DNA]</scope>
    <source>
        <strain evidence="1 2">DS02</strain>
    </source>
</reference>
<evidence type="ECO:0000313" key="2">
    <source>
        <dbReference type="Proteomes" id="UP000238350"/>
    </source>
</evidence>
<evidence type="ECO:0000313" key="1">
    <source>
        <dbReference type="EMBL" id="PRT55507.1"/>
    </source>
</evidence>
<dbReference type="Proteomes" id="UP000238350">
    <property type="component" value="Unassembled WGS sequence"/>
</dbReference>
<accession>A0A2T0FKK9</accession>
<sequence>MESSSIAEFPAFVPYHCQEIVQEPETASMETGFSDPEMSESAALLATLSLLACRLEPEMAPVSKILCSQLKWSDQRAALIGADILAASGLFAPSSTSQPLFPVLENSTASVAINRAIFDDREVQAALWKAADPDFALLHACTATQPTAAAGTPDPSDSLWGPQMVSAVLARLGIYYTLHDTYLTLNTQKIMANLVWGYRWVPEAAEHIYQILFSRETFSTISETLEKEGSFESDYEEEEKDDFLIDFYSFDHIDPQSIDADMKQSLKLLAVSVTIFLGAGLVLGHTLT</sequence>